<dbReference type="Gene3D" id="3.30.70.270">
    <property type="match status" value="1"/>
</dbReference>
<protein>
    <recommendedName>
        <fullName evidence="1">diguanylate cyclase</fullName>
        <ecNumber evidence="1">2.7.7.65</ecNumber>
    </recommendedName>
</protein>
<dbReference type="eggNOG" id="COG3706">
    <property type="taxonomic scope" value="Bacteria"/>
</dbReference>
<sequence length="353" mass="39600">MSKVVNSAEYLLNQLGELSYHLSNVPHRDRSYFEKPLQIINNTLGFHIGVLYKITNVIEQDLILEVMTVCNPDHIRPDLLEGTKLCLNIEHPPLEFTNEVLAFKNRNVSAINIPGWGCDMVGSIYLPENLGYGYLLAGDFFGDESDIKEHEVRMCEIMCNMLSAVLMKTQFEALASYDSLTGLMNSRAIREELEKSVQRQMRKGHTSGAVVLADIDFFKKINDEYGHIQGDSVLQEVGALFNAAIRKHLDVAGRYGGEEFLLIYEDTEINQVLAIVERLRLTIAGHRFAKIGPTGHALEDEWLQVTLSFGVARLNQHPLKNGKAILSLADAALYQSKAAGRNRITLSEHDITE</sequence>
<dbReference type="NCBIfam" id="TIGR00254">
    <property type="entry name" value="GGDEF"/>
    <property type="match status" value="1"/>
</dbReference>
<dbReference type="EMBL" id="CP002159">
    <property type="protein sequence ID" value="ADL55636.1"/>
    <property type="molecule type" value="Genomic_DNA"/>
</dbReference>
<dbReference type="GO" id="GO:1902201">
    <property type="term" value="P:negative regulation of bacterial-type flagellum-dependent cell motility"/>
    <property type="evidence" value="ECO:0007669"/>
    <property type="project" value="TreeGrafter"/>
</dbReference>
<dbReference type="InterPro" id="IPR050469">
    <property type="entry name" value="Diguanylate_Cyclase"/>
</dbReference>
<reference evidence="4 5" key="1">
    <citation type="submission" date="2010-08" db="EMBL/GenBank/DDBJ databases">
        <title>Complete sequence of Gallionella capsiferriformans ES-2.</title>
        <authorList>
            <consortium name="US DOE Joint Genome Institute"/>
            <person name="Lucas S."/>
            <person name="Copeland A."/>
            <person name="Lapidus A."/>
            <person name="Cheng J.-F."/>
            <person name="Bruce D."/>
            <person name="Goodwin L."/>
            <person name="Pitluck S."/>
            <person name="Chertkov O."/>
            <person name="Davenport K.W."/>
            <person name="Detter J.C."/>
            <person name="Han C."/>
            <person name="Tapia R."/>
            <person name="Land M."/>
            <person name="Hauser L."/>
            <person name="Chang Y.-J."/>
            <person name="Jeffries C."/>
            <person name="Kyrpides N."/>
            <person name="Ivanova N."/>
            <person name="Mikhailova N."/>
            <person name="Shelobolina E.S."/>
            <person name="Picardal F."/>
            <person name="Roden E."/>
            <person name="Emerson D."/>
            <person name="Woyke T."/>
        </authorList>
    </citation>
    <scope>NUCLEOTIDE SEQUENCE [LARGE SCALE GENOMIC DNA]</scope>
    <source>
        <strain evidence="4 5">ES-2</strain>
    </source>
</reference>
<dbReference type="Pfam" id="PF00990">
    <property type="entry name" value="GGDEF"/>
    <property type="match status" value="1"/>
</dbReference>
<evidence type="ECO:0000313" key="4">
    <source>
        <dbReference type="EMBL" id="ADL55636.1"/>
    </source>
</evidence>
<dbReference type="SUPFAM" id="SSF55073">
    <property type="entry name" value="Nucleotide cyclase"/>
    <property type="match status" value="1"/>
</dbReference>
<accession>D9SGI9</accession>
<dbReference type="InterPro" id="IPR029787">
    <property type="entry name" value="Nucleotide_cyclase"/>
</dbReference>
<dbReference type="RefSeq" id="WP_013293575.1">
    <property type="nucleotide sequence ID" value="NC_014394.1"/>
</dbReference>
<dbReference type="CDD" id="cd01949">
    <property type="entry name" value="GGDEF"/>
    <property type="match status" value="1"/>
</dbReference>
<name>D9SGI9_GALCS</name>
<dbReference type="STRING" id="395494.Galf_1620"/>
<dbReference type="AlphaFoldDB" id="D9SGI9"/>
<dbReference type="GO" id="GO:0043709">
    <property type="term" value="P:cell adhesion involved in single-species biofilm formation"/>
    <property type="evidence" value="ECO:0007669"/>
    <property type="project" value="TreeGrafter"/>
</dbReference>
<dbReference type="InterPro" id="IPR043128">
    <property type="entry name" value="Rev_trsase/Diguanyl_cyclase"/>
</dbReference>
<evidence type="ECO:0000256" key="2">
    <source>
        <dbReference type="ARBA" id="ARBA00034247"/>
    </source>
</evidence>
<dbReference type="KEGG" id="gca:Galf_1620"/>
<evidence type="ECO:0000259" key="3">
    <source>
        <dbReference type="PROSITE" id="PS50887"/>
    </source>
</evidence>
<proteinExistence type="predicted"/>
<dbReference type="PROSITE" id="PS50887">
    <property type="entry name" value="GGDEF"/>
    <property type="match status" value="1"/>
</dbReference>
<evidence type="ECO:0000256" key="1">
    <source>
        <dbReference type="ARBA" id="ARBA00012528"/>
    </source>
</evidence>
<dbReference type="GO" id="GO:0005886">
    <property type="term" value="C:plasma membrane"/>
    <property type="evidence" value="ECO:0007669"/>
    <property type="project" value="TreeGrafter"/>
</dbReference>
<dbReference type="EC" id="2.7.7.65" evidence="1"/>
<dbReference type="SMART" id="SM00267">
    <property type="entry name" value="GGDEF"/>
    <property type="match status" value="1"/>
</dbReference>
<organism evidence="4 5">
    <name type="scientific">Gallionella capsiferriformans (strain ES-2)</name>
    <name type="common">Gallionella ferruginea capsiferriformans (strain ES-2)</name>
    <dbReference type="NCBI Taxonomy" id="395494"/>
    <lineage>
        <taxon>Bacteria</taxon>
        <taxon>Pseudomonadati</taxon>
        <taxon>Pseudomonadota</taxon>
        <taxon>Betaproteobacteria</taxon>
        <taxon>Nitrosomonadales</taxon>
        <taxon>Gallionellaceae</taxon>
        <taxon>Gallionella</taxon>
    </lineage>
</organism>
<dbReference type="PANTHER" id="PTHR45138:SF9">
    <property type="entry name" value="DIGUANYLATE CYCLASE DGCM-RELATED"/>
    <property type="match status" value="1"/>
</dbReference>
<comment type="catalytic activity">
    <reaction evidence="2">
        <text>2 GTP = 3',3'-c-di-GMP + 2 diphosphate</text>
        <dbReference type="Rhea" id="RHEA:24898"/>
        <dbReference type="ChEBI" id="CHEBI:33019"/>
        <dbReference type="ChEBI" id="CHEBI:37565"/>
        <dbReference type="ChEBI" id="CHEBI:58805"/>
        <dbReference type="EC" id="2.7.7.65"/>
    </reaction>
</comment>
<dbReference type="HOGENOM" id="CLU_764460_0_0_4"/>
<dbReference type="Proteomes" id="UP000001235">
    <property type="component" value="Chromosome"/>
</dbReference>
<gene>
    <name evidence="4" type="ordered locus">Galf_1620</name>
</gene>
<feature type="domain" description="GGDEF" evidence="3">
    <location>
        <begin position="206"/>
        <end position="349"/>
    </location>
</feature>
<dbReference type="PANTHER" id="PTHR45138">
    <property type="entry name" value="REGULATORY COMPONENTS OF SENSORY TRANSDUCTION SYSTEM"/>
    <property type="match status" value="1"/>
</dbReference>
<dbReference type="FunFam" id="3.30.70.270:FF:000001">
    <property type="entry name" value="Diguanylate cyclase domain protein"/>
    <property type="match status" value="1"/>
</dbReference>
<dbReference type="GO" id="GO:0052621">
    <property type="term" value="F:diguanylate cyclase activity"/>
    <property type="evidence" value="ECO:0007669"/>
    <property type="project" value="UniProtKB-EC"/>
</dbReference>
<evidence type="ECO:0000313" key="5">
    <source>
        <dbReference type="Proteomes" id="UP000001235"/>
    </source>
</evidence>
<dbReference type="InterPro" id="IPR000160">
    <property type="entry name" value="GGDEF_dom"/>
</dbReference>
<keyword evidence="5" id="KW-1185">Reference proteome</keyword>